<feature type="region of interest" description="Disordered" evidence="1">
    <location>
        <begin position="224"/>
        <end position="246"/>
    </location>
</feature>
<feature type="compositionally biased region" description="Low complexity" evidence="1">
    <location>
        <begin position="226"/>
        <end position="241"/>
    </location>
</feature>
<sequence length="749" mass="84900">MDKKNEKPDLFYGLLQTGRVLKYMRGLTKTSAVRTTPFVRKDTKCVFPFLISEAKSEKAGVSQSEIELQICFAARETLLAQQSLASATNTGRLAFEPLVWCVTYRGETIDITAACLHWKDGEGDEGAYGTDLMRIWSGNLSSQDGALGCLFIMDYIADWARDVYRENVIKELKSIARTTYKSAVPVSPTITVVSHDEDDADDDDVPPLALSCTTVNLRTLALPQMQSSTEQDSSSSSDGSSRNWALLESPSRRRNVRLVPARVHQGTTAAPVDRMREFDVATCAYRDARYIRSRVMGLCITSESVQDLFNSRTQRSAETLFSRIAVQLEKHQLAEMKGSTLVAMEQAWSGTNNGKAHVPFGAESFYVSFTFSAYLSPDWEQTRELCYIAVSKNALDIIKRCRQVETKLSVYQVNHARALGMIEMFQRASVYSNLSACLQSCSVRPIYSETHETRDLDGIFPKYSNLESIWVKADTHRKTRDVVWTLYRPIVREGENRARSYLRLGSTLCEQTKPKHATRQQNSSPWMPCILEEEEQLVLCHDENPGGLHQEQRPEWCLFWVHSDQAELSKWRSILEKLRLGFICKTSRLGVGKHWQKIKWNESNLETAGFDSKVASKNCLDALFSALAQDKRGNSSRHQDTGIEHALSQLQIYSKASTPRQTCGKPVNQVHVEELDNENSDSKYESPENRATNLRSGYSSEDYDSLNELGDEVLVEEENQGRSTDLYRPRYHPRGLLTMDYYRKKRNAA</sequence>
<reference evidence="3" key="1">
    <citation type="journal article" date="2014" name="BMC Genomics">
        <title>The genome sequence of the biocontrol fungus Metarhizium anisopliae and comparative genomics of Metarhizium species.</title>
        <authorList>
            <person name="Pattemore J.A."/>
            <person name="Hane J.K."/>
            <person name="Williams A.H."/>
            <person name="Wilson B.A."/>
            <person name="Stodart B.J."/>
            <person name="Ash G.J."/>
        </authorList>
    </citation>
    <scope>NUCLEOTIDE SEQUENCE [LARGE SCALE GENOMIC DNA]</scope>
    <source>
        <strain evidence="3">BRIP 53293</strain>
    </source>
</reference>
<protein>
    <submittedName>
        <fullName evidence="2">Uncharacterized protein</fullName>
    </submittedName>
</protein>
<proteinExistence type="predicted"/>
<organism evidence="2 3">
    <name type="scientific">Metarhizium anisopliae BRIP 53293</name>
    <dbReference type="NCBI Taxonomy" id="1291518"/>
    <lineage>
        <taxon>Eukaryota</taxon>
        <taxon>Fungi</taxon>
        <taxon>Dikarya</taxon>
        <taxon>Ascomycota</taxon>
        <taxon>Pezizomycotina</taxon>
        <taxon>Sordariomycetes</taxon>
        <taxon>Hypocreomycetidae</taxon>
        <taxon>Hypocreales</taxon>
        <taxon>Clavicipitaceae</taxon>
        <taxon>Metarhizium</taxon>
    </lineage>
</organism>
<dbReference type="STRING" id="1291518.A0A0D9NHT6"/>
<name>A0A0D9NHT6_METAN</name>
<gene>
    <name evidence="2" type="ORF">H634G_11251</name>
</gene>
<evidence type="ECO:0000313" key="3">
    <source>
        <dbReference type="Proteomes" id="UP000054544"/>
    </source>
</evidence>
<feature type="compositionally biased region" description="Polar residues" evidence="1">
    <location>
        <begin position="689"/>
        <end position="699"/>
    </location>
</feature>
<evidence type="ECO:0000313" key="2">
    <source>
        <dbReference type="EMBL" id="KJK73501.1"/>
    </source>
</evidence>
<dbReference type="EMBL" id="KE384816">
    <property type="protein sequence ID" value="KJK73501.1"/>
    <property type="molecule type" value="Genomic_DNA"/>
</dbReference>
<dbReference type="AlphaFoldDB" id="A0A0D9NHT6"/>
<evidence type="ECO:0000256" key="1">
    <source>
        <dbReference type="SAM" id="MobiDB-lite"/>
    </source>
</evidence>
<dbReference type="Proteomes" id="UP000054544">
    <property type="component" value="Unassembled WGS sequence"/>
</dbReference>
<accession>A0A0D9NHT6</accession>
<feature type="region of interest" description="Disordered" evidence="1">
    <location>
        <begin position="675"/>
        <end position="703"/>
    </location>
</feature>
<keyword evidence="3" id="KW-1185">Reference proteome</keyword>